<comment type="caution">
    <text evidence="8">The sequence shown here is derived from an EMBL/GenBank/DDBJ whole genome shotgun (WGS) entry which is preliminary data.</text>
</comment>
<dbReference type="PANTHER" id="PTHR46481:SF10">
    <property type="entry name" value="ZINC FINGER BED DOMAIN-CONTAINING PROTEIN 39"/>
    <property type="match status" value="1"/>
</dbReference>
<evidence type="ECO:0000313" key="9">
    <source>
        <dbReference type="Proteomes" id="UP001147746"/>
    </source>
</evidence>
<sequence>LSQVYPSSSFDTQDGLPLDALQYLIPNDSLSHRQSQSQFQSESQFDSALDLPDNRVQIRAASQAPDTLPRTRPDRINEFIICIPAMSTEFVQWWLHTNYGKSKRINWDISPGSRRAKCWEGFQQVANAKDGKPGVICNHCYIVLAHPATNHTGTSTMQKHLDGPRCRQRLPKKGTGSIHQLLSDAAERRPAPTFTQRIWEQKILNLITTSQLPFRFLEHQEFHDLLSYARLAPTPPSVPSRKVIRERLRSFVIEYQQDTLQRLPSSAKLSLALDCWTSPFQDAFMAITGYFIDQEWEYREVLLGFEPLSGTHSGVNLGEVVLQILQKHQITDRVLAVTTDNASNNKTLITAVNDSIRELQLKTDSTIIQVPCLAHIIQLSLIDLLGKIKASPKNNTAESVWSDDRVCLLRARQKKHEIADTLNKVRGLAVYINGSPQRKEAFLNLQSNGQKLVPIQDVRTRWNSTFLMLRRAKRLHIIFEEYCSHHNQPHFTLSAEGWRQTDYLLYNLQPFFTFTTLVCQTKDSSIHLVFSIYNRLFDHLERSIRQLRRKKVSWKQLMLSSLEPAKDKLSKYYGMTDDVEGDLYAIGTILDPSNKMEFFSTSDWAPNHSGKDYKTEYLESLQSLYERYSLRTPSGTTHFDSRLTTTKSALERACMRELSKPSTGPQHDELTRYLQSDTIDESARIFWRNNEKEFPILASITRDVMSIPATGAGVERLFNSARDVCHYRRGSLNSETVRDIMLYLCTTRFDIKEEQRLILQEYLSEQEIAATSEELDIETHCSGAISHTEEDIELHLDTPAVPPLSEVAAGKRPAAAFDDEGDSNADKFADPEENSVSSLPDTQHRVSGRMRKRSRLLDGYIVQ</sequence>
<dbReference type="AlphaFoldDB" id="A0A9W9QB94"/>
<evidence type="ECO:0000256" key="2">
    <source>
        <dbReference type="ARBA" id="ARBA00022723"/>
    </source>
</evidence>
<dbReference type="InterPro" id="IPR012337">
    <property type="entry name" value="RNaseH-like_sf"/>
</dbReference>
<dbReference type="PANTHER" id="PTHR46481">
    <property type="entry name" value="ZINC FINGER BED DOMAIN-CONTAINING PROTEIN 4"/>
    <property type="match status" value="1"/>
</dbReference>
<evidence type="ECO:0000313" key="8">
    <source>
        <dbReference type="EMBL" id="KAJ5330539.1"/>
    </source>
</evidence>
<dbReference type="GO" id="GO:0005634">
    <property type="term" value="C:nucleus"/>
    <property type="evidence" value="ECO:0007669"/>
    <property type="project" value="UniProtKB-SubCell"/>
</dbReference>
<dbReference type="EMBL" id="JAPZBO010000001">
    <property type="protein sequence ID" value="KAJ5330539.1"/>
    <property type="molecule type" value="Genomic_DNA"/>
</dbReference>
<dbReference type="Pfam" id="PF05699">
    <property type="entry name" value="Dimer_Tnp_hAT"/>
    <property type="match status" value="1"/>
</dbReference>
<dbReference type="SMART" id="SM00614">
    <property type="entry name" value="ZnF_BED"/>
    <property type="match status" value="1"/>
</dbReference>
<dbReference type="SUPFAM" id="SSF53098">
    <property type="entry name" value="Ribonuclease H-like"/>
    <property type="match status" value="1"/>
</dbReference>
<reference evidence="8" key="1">
    <citation type="submission" date="2022-12" db="EMBL/GenBank/DDBJ databases">
        <authorList>
            <person name="Petersen C."/>
        </authorList>
    </citation>
    <scope>NUCLEOTIDE SEQUENCE</scope>
    <source>
        <strain evidence="8">IBT 21472</strain>
    </source>
</reference>
<keyword evidence="3" id="KW-0863">Zinc-finger</keyword>
<keyword evidence="2" id="KW-0479">Metal-binding</keyword>
<evidence type="ECO:0000259" key="7">
    <source>
        <dbReference type="Pfam" id="PF05699"/>
    </source>
</evidence>
<organism evidence="8 9">
    <name type="scientific">Penicillium atrosanguineum</name>
    <dbReference type="NCBI Taxonomy" id="1132637"/>
    <lineage>
        <taxon>Eukaryota</taxon>
        <taxon>Fungi</taxon>
        <taxon>Dikarya</taxon>
        <taxon>Ascomycota</taxon>
        <taxon>Pezizomycotina</taxon>
        <taxon>Eurotiomycetes</taxon>
        <taxon>Eurotiomycetidae</taxon>
        <taxon>Eurotiales</taxon>
        <taxon>Aspergillaceae</taxon>
        <taxon>Penicillium</taxon>
    </lineage>
</organism>
<keyword evidence="4" id="KW-0862">Zinc</keyword>
<evidence type="ECO:0000256" key="1">
    <source>
        <dbReference type="ARBA" id="ARBA00004123"/>
    </source>
</evidence>
<dbReference type="Proteomes" id="UP001147746">
    <property type="component" value="Unassembled WGS sequence"/>
</dbReference>
<name>A0A9W9QB94_9EURO</name>
<accession>A0A9W9QB94</accession>
<keyword evidence="5" id="KW-0539">Nucleus</keyword>
<feature type="domain" description="HAT C-terminal dimerisation" evidence="7">
    <location>
        <begin position="669"/>
        <end position="741"/>
    </location>
</feature>
<keyword evidence="9" id="KW-1185">Reference proteome</keyword>
<dbReference type="GO" id="GO:0008270">
    <property type="term" value="F:zinc ion binding"/>
    <property type="evidence" value="ECO:0007669"/>
    <property type="project" value="UniProtKB-KW"/>
</dbReference>
<protein>
    <recommendedName>
        <fullName evidence="7">HAT C-terminal dimerisation domain-containing protein</fullName>
    </recommendedName>
</protein>
<feature type="non-terminal residue" evidence="8">
    <location>
        <position position="1"/>
    </location>
</feature>
<dbReference type="InterPro" id="IPR008906">
    <property type="entry name" value="HATC_C_dom"/>
</dbReference>
<reference evidence="8" key="2">
    <citation type="journal article" date="2023" name="IMA Fungus">
        <title>Comparative genomic study of the Penicillium genus elucidates a diverse pangenome and 15 lateral gene transfer events.</title>
        <authorList>
            <person name="Petersen C."/>
            <person name="Sorensen T."/>
            <person name="Nielsen M.R."/>
            <person name="Sondergaard T.E."/>
            <person name="Sorensen J.L."/>
            <person name="Fitzpatrick D.A."/>
            <person name="Frisvad J.C."/>
            <person name="Nielsen K.L."/>
        </authorList>
    </citation>
    <scope>NUCLEOTIDE SEQUENCE</scope>
    <source>
        <strain evidence="8">IBT 21472</strain>
    </source>
</reference>
<comment type="subcellular location">
    <subcellularLocation>
        <location evidence="1">Nucleus</location>
    </subcellularLocation>
</comment>
<evidence type="ECO:0000256" key="4">
    <source>
        <dbReference type="ARBA" id="ARBA00022833"/>
    </source>
</evidence>
<dbReference type="InterPro" id="IPR052035">
    <property type="entry name" value="ZnF_BED_domain_contain"/>
</dbReference>
<evidence type="ECO:0000256" key="6">
    <source>
        <dbReference type="SAM" id="MobiDB-lite"/>
    </source>
</evidence>
<dbReference type="GO" id="GO:0046983">
    <property type="term" value="F:protein dimerization activity"/>
    <property type="evidence" value="ECO:0007669"/>
    <property type="project" value="InterPro"/>
</dbReference>
<gene>
    <name evidence="8" type="ORF">N7476_000322</name>
</gene>
<evidence type="ECO:0000256" key="3">
    <source>
        <dbReference type="ARBA" id="ARBA00022771"/>
    </source>
</evidence>
<proteinExistence type="predicted"/>
<evidence type="ECO:0000256" key="5">
    <source>
        <dbReference type="ARBA" id="ARBA00023242"/>
    </source>
</evidence>
<feature type="region of interest" description="Disordered" evidence="6">
    <location>
        <begin position="810"/>
        <end position="851"/>
    </location>
</feature>